<dbReference type="Proteomes" id="UP001230145">
    <property type="component" value="Unassembled WGS sequence"/>
</dbReference>
<feature type="transmembrane region" description="Helical" evidence="1">
    <location>
        <begin position="44"/>
        <end position="62"/>
    </location>
</feature>
<comment type="caution">
    <text evidence="2">The sequence shown here is derived from an EMBL/GenBank/DDBJ whole genome shotgun (WGS) entry which is preliminary data.</text>
</comment>
<name>A0ABT9PFU6_9ACTO</name>
<keyword evidence="3" id="KW-1185">Reference proteome</keyword>
<accession>A0ABT9PFU6</accession>
<dbReference type="RefSeq" id="WP_307634284.1">
    <property type="nucleotide sequence ID" value="NZ_JAUSQL010000001.1"/>
</dbReference>
<protein>
    <recommendedName>
        <fullName evidence="4">PH domain-containing protein</fullName>
    </recommendedName>
</protein>
<evidence type="ECO:0000313" key="3">
    <source>
        <dbReference type="Proteomes" id="UP001230145"/>
    </source>
</evidence>
<keyword evidence="1" id="KW-0472">Membrane</keyword>
<organism evidence="2 3">
    <name type="scientific">Trueperella abortisuis</name>
    <dbReference type="NCBI Taxonomy" id="445930"/>
    <lineage>
        <taxon>Bacteria</taxon>
        <taxon>Bacillati</taxon>
        <taxon>Actinomycetota</taxon>
        <taxon>Actinomycetes</taxon>
        <taxon>Actinomycetales</taxon>
        <taxon>Actinomycetaceae</taxon>
        <taxon>Trueperella</taxon>
    </lineage>
</organism>
<sequence>MSKRTDPAHKQSPGPRYRKLVAVIAAIASVFVPFMLVAGMRSEGIPQAAMFLSAILLAAVLVKAAIGLKLNYVIDAPDYFELRDWPSAPKRIVYADLAQVRFFNEPRNYLHLLDTRGTLIKVDVRYYNAPP</sequence>
<keyword evidence="1" id="KW-1133">Transmembrane helix</keyword>
<gene>
    <name evidence="2" type="ORF">J2S45_000262</name>
</gene>
<evidence type="ECO:0000313" key="2">
    <source>
        <dbReference type="EMBL" id="MDP9831583.1"/>
    </source>
</evidence>
<feature type="transmembrane region" description="Helical" evidence="1">
    <location>
        <begin position="20"/>
        <end position="38"/>
    </location>
</feature>
<dbReference type="EMBL" id="JAUSQL010000001">
    <property type="protein sequence ID" value="MDP9831583.1"/>
    <property type="molecule type" value="Genomic_DNA"/>
</dbReference>
<keyword evidence="1" id="KW-0812">Transmembrane</keyword>
<reference evidence="2 3" key="1">
    <citation type="submission" date="2023-07" db="EMBL/GenBank/DDBJ databases">
        <title>Sequencing the genomes of 1000 actinobacteria strains.</title>
        <authorList>
            <person name="Klenk H.-P."/>
        </authorList>
    </citation>
    <scope>NUCLEOTIDE SEQUENCE [LARGE SCALE GENOMIC DNA]</scope>
    <source>
        <strain evidence="2 3">DSM 19515</strain>
    </source>
</reference>
<proteinExistence type="predicted"/>
<evidence type="ECO:0008006" key="4">
    <source>
        <dbReference type="Google" id="ProtNLM"/>
    </source>
</evidence>
<evidence type="ECO:0000256" key="1">
    <source>
        <dbReference type="SAM" id="Phobius"/>
    </source>
</evidence>